<name>A0A8H3FLU6_9LECA</name>
<accession>A0A8H3FLU6</accession>
<evidence type="ECO:0008006" key="4">
    <source>
        <dbReference type="Google" id="ProtNLM"/>
    </source>
</evidence>
<protein>
    <recommendedName>
        <fullName evidence="4">SprT-like domain-containing protein</fullName>
    </recommendedName>
</protein>
<feature type="region of interest" description="Disordered" evidence="1">
    <location>
        <begin position="263"/>
        <end position="294"/>
    </location>
</feature>
<evidence type="ECO:0000256" key="1">
    <source>
        <dbReference type="SAM" id="MobiDB-lite"/>
    </source>
</evidence>
<keyword evidence="3" id="KW-1185">Reference proteome</keyword>
<feature type="compositionally biased region" description="Basic and acidic residues" evidence="1">
    <location>
        <begin position="264"/>
        <end position="286"/>
    </location>
</feature>
<feature type="compositionally biased region" description="Polar residues" evidence="1">
    <location>
        <begin position="22"/>
        <end position="33"/>
    </location>
</feature>
<evidence type="ECO:0000313" key="2">
    <source>
        <dbReference type="EMBL" id="CAF9925202.1"/>
    </source>
</evidence>
<reference evidence="2" key="1">
    <citation type="submission" date="2021-03" db="EMBL/GenBank/DDBJ databases">
        <authorList>
            <person name="Tagirdzhanova G."/>
        </authorList>
    </citation>
    <scope>NUCLEOTIDE SEQUENCE</scope>
</reference>
<feature type="compositionally biased region" description="Polar residues" evidence="1">
    <location>
        <begin position="1"/>
        <end position="11"/>
    </location>
</feature>
<feature type="region of interest" description="Disordered" evidence="1">
    <location>
        <begin position="1"/>
        <end position="35"/>
    </location>
</feature>
<proteinExistence type="predicted"/>
<dbReference type="Proteomes" id="UP000664534">
    <property type="component" value="Unassembled WGS sequence"/>
</dbReference>
<sequence length="294" mass="33306">MSHPLPSTQSRHLNDSKRQRLRSQTNEPISWSTGAHYDQPHSDLTLYQTFHSVPRAQRRPKAEATQILVDFLTPLHHDELTAAQTSALNRLSAAVRDPDWDSSLVIKAFADIDVAFFDGRLRGNVVAVWASEEDILEKGCGEGKPERGCFMGLCQPIAPEENEGEPRCRVWLNSDAIFDAPDPRLQMWQTMLHELVHAYTVITSDPENFIDYHALNDPYHDAQFNYLLSMVDRRSMYHMEIPARPAGKGHTICLNCNPRPLMPGDKEFGTDEQGRMLRDQRTDPKWGEGSGEGS</sequence>
<gene>
    <name evidence="2" type="ORF">IMSHALPRED_006409</name>
</gene>
<evidence type="ECO:0000313" key="3">
    <source>
        <dbReference type="Proteomes" id="UP000664534"/>
    </source>
</evidence>
<comment type="caution">
    <text evidence="2">The sequence shown here is derived from an EMBL/GenBank/DDBJ whole genome shotgun (WGS) entry which is preliminary data.</text>
</comment>
<dbReference type="EMBL" id="CAJPDT010000039">
    <property type="protein sequence ID" value="CAF9925202.1"/>
    <property type="molecule type" value="Genomic_DNA"/>
</dbReference>
<dbReference type="AlphaFoldDB" id="A0A8H3FLU6"/>
<dbReference type="OrthoDB" id="5236983at2759"/>
<organism evidence="2 3">
    <name type="scientific">Imshaugia aleurites</name>
    <dbReference type="NCBI Taxonomy" id="172621"/>
    <lineage>
        <taxon>Eukaryota</taxon>
        <taxon>Fungi</taxon>
        <taxon>Dikarya</taxon>
        <taxon>Ascomycota</taxon>
        <taxon>Pezizomycotina</taxon>
        <taxon>Lecanoromycetes</taxon>
        <taxon>OSLEUM clade</taxon>
        <taxon>Lecanoromycetidae</taxon>
        <taxon>Lecanorales</taxon>
        <taxon>Lecanorineae</taxon>
        <taxon>Parmeliaceae</taxon>
        <taxon>Imshaugia</taxon>
    </lineage>
</organism>